<dbReference type="Proteomes" id="UP001269819">
    <property type="component" value="Unassembled WGS sequence"/>
</dbReference>
<dbReference type="InterPro" id="IPR018197">
    <property type="entry name" value="Glycerate_kinase_RE-like"/>
</dbReference>
<evidence type="ECO:0000256" key="4">
    <source>
        <dbReference type="PIRNR" id="PIRNR006078"/>
    </source>
</evidence>
<dbReference type="EMBL" id="JAWIIJ010000018">
    <property type="protein sequence ID" value="MDV2080738.1"/>
    <property type="molecule type" value="Genomic_DNA"/>
</dbReference>
<dbReference type="PIRSF" id="PIRSF006078">
    <property type="entry name" value="GlxK"/>
    <property type="match status" value="1"/>
</dbReference>
<keyword evidence="3 4" id="KW-0418">Kinase</keyword>
<gene>
    <name evidence="5" type="ORF">RYS15_18795</name>
</gene>
<dbReference type="Pfam" id="PF02595">
    <property type="entry name" value="Gly_kinase"/>
    <property type="match status" value="1"/>
</dbReference>
<accession>A0ABU3W2G4</accession>
<dbReference type="GO" id="GO:0008887">
    <property type="term" value="F:glycerate kinase activity"/>
    <property type="evidence" value="ECO:0007669"/>
    <property type="project" value="UniProtKB-EC"/>
</dbReference>
<reference evidence="5 6" key="1">
    <citation type="submission" date="2023-10" db="EMBL/GenBank/DDBJ databases">
        <title>Characteristics and mechanism of a salt-tolerant marine origin heterotrophic nitrifying- aerobic denitrifying bacteria Marinobacter xestospongiae HN1.</title>
        <authorList>
            <person name="Qi R."/>
        </authorList>
    </citation>
    <scope>NUCLEOTIDE SEQUENCE [LARGE SCALE GENOMIC DNA]</scope>
    <source>
        <strain evidence="5 6">HN1</strain>
    </source>
</reference>
<dbReference type="PANTHER" id="PTHR21599:SF0">
    <property type="entry name" value="GLYCERATE KINASE"/>
    <property type="match status" value="1"/>
</dbReference>
<keyword evidence="2 4" id="KW-0808">Transferase</keyword>
<dbReference type="InterPro" id="IPR036129">
    <property type="entry name" value="Glycerate_kinase_sf"/>
</dbReference>
<dbReference type="NCBIfam" id="TIGR00045">
    <property type="entry name" value="glycerate kinase"/>
    <property type="match status" value="1"/>
</dbReference>
<keyword evidence="6" id="KW-1185">Reference proteome</keyword>
<comment type="caution">
    <text evidence="5">The sequence shown here is derived from an EMBL/GenBank/DDBJ whole genome shotgun (WGS) entry which is preliminary data.</text>
</comment>
<dbReference type="Gene3D" id="3.40.50.10350">
    <property type="entry name" value="Glycerate kinase, domain 1"/>
    <property type="match status" value="1"/>
</dbReference>
<name>A0ABU3W2G4_9GAMM</name>
<proteinExistence type="inferred from homology"/>
<evidence type="ECO:0000256" key="2">
    <source>
        <dbReference type="ARBA" id="ARBA00022679"/>
    </source>
</evidence>
<dbReference type="InterPro" id="IPR004381">
    <property type="entry name" value="Glycerate_kinase"/>
</dbReference>
<evidence type="ECO:0000313" key="6">
    <source>
        <dbReference type="Proteomes" id="UP001269819"/>
    </source>
</evidence>
<organism evidence="5 6">
    <name type="scientific">Marinobacter xestospongiae</name>
    <dbReference type="NCBI Taxonomy" id="994319"/>
    <lineage>
        <taxon>Bacteria</taxon>
        <taxon>Pseudomonadati</taxon>
        <taxon>Pseudomonadota</taxon>
        <taxon>Gammaproteobacteria</taxon>
        <taxon>Pseudomonadales</taxon>
        <taxon>Marinobacteraceae</taxon>
        <taxon>Marinobacter</taxon>
    </lineage>
</organism>
<evidence type="ECO:0000256" key="1">
    <source>
        <dbReference type="ARBA" id="ARBA00006284"/>
    </source>
</evidence>
<sequence length="378" mass="38838">MKIVVAPDSFKESLTARQVADTIAAACRRHLPDAELVTLPMADGGEGTSQSLVDALGGHWRQLGVSGPLGEPVQARYGLVGDLAIIEMAEASGLHRVAADRRDVLSACSYGTGQLLDDALEQGVRRIIIGLGGSATNDAGAGMLTALGARFLDARGRAIPRGGIGLAELDRIDLTALHPRLTEVDIVVACDVDNPLTGPRGASAVFGPQKGASRAQVATLDRNLAHFAGLAGKATATELDAVPGAGAAGGMGAALIGFAGARLRPGIDIVAEAVGLAQACRDADLVITGEGRIDSQSVAGKTPVGVARIARQAGVERVIAIAGCLGEGSDLVYQHGIDAVFDCLHQLASQQEILRDGEQNLRQTADAVARLIARLRDI</sequence>
<dbReference type="RefSeq" id="WP_316975100.1">
    <property type="nucleotide sequence ID" value="NZ_JAWIIJ010000018.1"/>
</dbReference>
<dbReference type="SUPFAM" id="SSF110738">
    <property type="entry name" value="Glycerate kinase I"/>
    <property type="match status" value="1"/>
</dbReference>
<evidence type="ECO:0000313" key="5">
    <source>
        <dbReference type="EMBL" id="MDV2080738.1"/>
    </source>
</evidence>
<evidence type="ECO:0000256" key="3">
    <source>
        <dbReference type="ARBA" id="ARBA00022777"/>
    </source>
</evidence>
<dbReference type="InterPro" id="IPR018193">
    <property type="entry name" value="Glyc_kinase_flavodox-like_fold"/>
</dbReference>
<dbReference type="PANTHER" id="PTHR21599">
    <property type="entry name" value="GLYCERATE KINASE"/>
    <property type="match status" value="1"/>
</dbReference>
<protein>
    <submittedName>
        <fullName evidence="5">Glycerate kinase</fullName>
        <ecNumber evidence="5">2.7.1.31</ecNumber>
    </submittedName>
</protein>
<dbReference type="Gene3D" id="3.90.1510.10">
    <property type="entry name" value="Glycerate kinase, domain 2"/>
    <property type="match status" value="1"/>
</dbReference>
<comment type="similarity">
    <text evidence="1 4">Belongs to the glycerate kinase type-1 family.</text>
</comment>
<dbReference type="EC" id="2.7.1.31" evidence="5"/>